<evidence type="ECO:0000256" key="4">
    <source>
        <dbReference type="RuleBase" id="RU000363"/>
    </source>
</evidence>
<sequence>MDLKSRRWWNQDTVAVVTGGNKGIGREVCKQLGAAGLKVVLTARNADRGQEAIETLKNEGLQNVSFHPLDVADKESCAIFASWLSKEHGGLDILVNNAAVSGVVFDDVYVRENNINLQDLMWKNMECSKGFIVDYESARTCIDTNYYGAKRVTEALLPLMRPSVHGARIINVGSYMGQLNNLRCSKLQEELADLENVSEAFIDKFLHMYLKDVKDQTWEDKCWPLKYPNYKVSKIALHTYTRLLARELEKHRDASWLCQYRYDRQHGRHFSPGGCG</sequence>
<dbReference type="Gene3D" id="3.40.50.720">
    <property type="entry name" value="NAD(P)-binding Rossmann-like Domain"/>
    <property type="match status" value="1"/>
</dbReference>
<dbReference type="PANTHER" id="PTHR43490">
    <property type="entry name" value="(+)-NEOMENTHOL DEHYDROGENASE"/>
    <property type="match status" value="1"/>
</dbReference>
<keyword evidence="3" id="KW-0560">Oxidoreductase</keyword>
<dbReference type="OMA" id="ESARTCI"/>
<evidence type="ECO:0000313" key="5">
    <source>
        <dbReference type="EMBL" id="KAH7299409.1"/>
    </source>
</evidence>
<keyword evidence="6" id="KW-1185">Reference proteome</keyword>
<dbReference type="GO" id="GO:0016491">
    <property type="term" value="F:oxidoreductase activity"/>
    <property type="evidence" value="ECO:0007669"/>
    <property type="project" value="UniProtKB-KW"/>
</dbReference>
<keyword evidence="2" id="KW-0521">NADP</keyword>
<accession>A0A8T2RSF1</accession>
<reference evidence="5" key="1">
    <citation type="submission" date="2021-08" db="EMBL/GenBank/DDBJ databases">
        <title>WGS assembly of Ceratopteris richardii.</title>
        <authorList>
            <person name="Marchant D.B."/>
            <person name="Chen G."/>
            <person name="Jenkins J."/>
            <person name="Shu S."/>
            <person name="Leebens-Mack J."/>
            <person name="Grimwood J."/>
            <person name="Schmutz J."/>
            <person name="Soltis P."/>
            <person name="Soltis D."/>
            <person name="Chen Z.-H."/>
        </authorList>
    </citation>
    <scope>NUCLEOTIDE SEQUENCE</scope>
    <source>
        <strain evidence="5">Whitten #5841</strain>
        <tissue evidence="5">Leaf</tissue>
    </source>
</reference>
<dbReference type="AlphaFoldDB" id="A0A8T2RSF1"/>
<organism evidence="5 6">
    <name type="scientific">Ceratopteris richardii</name>
    <name type="common">Triangle waterfern</name>
    <dbReference type="NCBI Taxonomy" id="49495"/>
    <lineage>
        <taxon>Eukaryota</taxon>
        <taxon>Viridiplantae</taxon>
        <taxon>Streptophyta</taxon>
        <taxon>Embryophyta</taxon>
        <taxon>Tracheophyta</taxon>
        <taxon>Polypodiopsida</taxon>
        <taxon>Polypodiidae</taxon>
        <taxon>Polypodiales</taxon>
        <taxon>Pteridineae</taxon>
        <taxon>Pteridaceae</taxon>
        <taxon>Parkerioideae</taxon>
        <taxon>Ceratopteris</taxon>
    </lineage>
</organism>
<dbReference type="Proteomes" id="UP000825935">
    <property type="component" value="Chromosome 24"/>
</dbReference>
<dbReference type="PANTHER" id="PTHR43490:SF73">
    <property type="entry name" value="OS07G0685800 PROTEIN"/>
    <property type="match status" value="1"/>
</dbReference>
<gene>
    <name evidence="5" type="ORF">KP509_24G009900</name>
</gene>
<protein>
    <submittedName>
        <fullName evidence="5">Uncharacterized protein</fullName>
    </submittedName>
</protein>
<comment type="caution">
    <text evidence="5">The sequence shown here is derived from an EMBL/GenBank/DDBJ whole genome shotgun (WGS) entry which is preliminary data.</text>
</comment>
<evidence type="ECO:0000313" key="6">
    <source>
        <dbReference type="Proteomes" id="UP000825935"/>
    </source>
</evidence>
<dbReference type="PRINTS" id="PR00080">
    <property type="entry name" value="SDRFAMILY"/>
</dbReference>
<dbReference type="OrthoDB" id="1933717at2759"/>
<name>A0A8T2RSF1_CERRI</name>
<evidence type="ECO:0000256" key="3">
    <source>
        <dbReference type="ARBA" id="ARBA00023002"/>
    </source>
</evidence>
<evidence type="ECO:0000256" key="2">
    <source>
        <dbReference type="ARBA" id="ARBA00022857"/>
    </source>
</evidence>
<dbReference type="InterPro" id="IPR002347">
    <property type="entry name" value="SDR_fam"/>
</dbReference>
<dbReference type="InterPro" id="IPR036291">
    <property type="entry name" value="NAD(P)-bd_dom_sf"/>
</dbReference>
<dbReference type="SUPFAM" id="SSF51735">
    <property type="entry name" value="NAD(P)-binding Rossmann-fold domains"/>
    <property type="match status" value="1"/>
</dbReference>
<dbReference type="EMBL" id="CM035429">
    <property type="protein sequence ID" value="KAH7299409.1"/>
    <property type="molecule type" value="Genomic_DNA"/>
</dbReference>
<dbReference type="Pfam" id="PF00106">
    <property type="entry name" value="adh_short"/>
    <property type="match status" value="1"/>
</dbReference>
<proteinExistence type="inferred from homology"/>
<dbReference type="GO" id="GO:0016020">
    <property type="term" value="C:membrane"/>
    <property type="evidence" value="ECO:0007669"/>
    <property type="project" value="TreeGrafter"/>
</dbReference>
<evidence type="ECO:0000256" key="1">
    <source>
        <dbReference type="ARBA" id="ARBA00006484"/>
    </source>
</evidence>
<comment type="similarity">
    <text evidence="1 4">Belongs to the short-chain dehydrogenases/reductases (SDR) family.</text>
</comment>
<dbReference type="PRINTS" id="PR00081">
    <property type="entry name" value="GDHRDH"/>
</dbReference>